<sequence>MPSSQPGGTRGLGIPTVGDRVAQMVMKMYLEPRVEPIFHIDSYGYRPNKSAIDA</sequence>
<comment type="caution">
    <text evidence="1">The sequence shown here is derived from an EMBL/GenBank/DDBJ whole genome shotgun (WGS) entry which is preliminary data.</text>
</comment>
<dbReference type="AlphaFoldDB" id="A0AAP5N228"/>
<dbReference type="InterPro" id="IPR043502">
    <property type="entry name" value="DNA/RNA_pol_sf"/>
</dbReference>
<reference evidence="1" key="1">
    <citation type="journal article" date="2023" name="J. Vet. Diagn. Invest.">
        <title>Oxytetracycline-resistant Paenibacillus larvae identified in commercial beekeeping operations in Saskatchewan using pooled honey sampling.</title>
        <authorList>
            <person name="Obshta O."/>
            <person name="Zabrodski M.W."/>
            <person name="Soomro T."/>
            <person name="Wilson G."/>
            <person name="Masood F."/>
            <person name="Thebeau J."/>
            <person name="Silva M.C.B."/>
            <person name="Biganski S."/>
            <person name="Kozii I.V."/>
            <person name="Koziy R.V."/>
            <person name="Raza M.F."/>
            <person name="Jose M.S."/>
            <person name="Simko E."/>
            <person name="Wood S.C."/>
        </authorList>
    </citation>
    <scope>NUCLEOTIDE SEQUENCE</scope>
    <source>
        <strain evidence="1">PL001</strain>
    </source>
</reference>
<accession>A0AAP5N228</accession>
<protein>
    <submittedName>
        <fullName evidence="1">Uncharacterized protein</fullName>
    </submittedName>
</protein>
<evidence type="ECO:0000313" key="1">
    <source>
        <dbReference type="EMBL" id="MDT2251234.1"/>
    </source>
</evidence>
<dbReference type="EMBL" id="JARQGV010000004">
    <property type="protein sequence ID" value="MDT2251234.1"/>
    <property type="molecule type" value="Genomic_DNA"/>
</dbReference>
<name>A0AAP5N228_9BACL</name>
<proteinExistence type="predicted"/>
<gene>
    <name evidence="1" type="ORF">P7H09_07715</name>
</gene>
<dbReference type="Proteomes" id="UP001259239">
    <property type="component" value="Unassembled WGS sequence"/>
</dbReference>
<organism evidence="1 2">
    <name type="scientific">Paenibacillus larvae</name>
    <dbReference type="NCBI Taxonomy" id="1464"/>
    <lineage>
        <taxon>Bacteria</taxon>
        <taxon>Bacillati</taxon>
        <taxon>Bacillota</taxon>
        <taxon>Bacilli</taxon>
        <taxon>Bacillales</taxon>
        <taxon>Paenibacillaceae</taxon>
        <taxon>Paenibacillus</taxon>
    </lineage>
</organism>
<reference evidence="1" key="2">
    <citation type="submission" date="2023-03" db="EMBL/GenBank/DDBJ databases">
        <authorList>
            <person name="Obshta O."/>
            <person name="Zabrodski M.W."/>
            <person name="Soomro T."/>
            <person name="Wilson G."/>
            <person name="Masood F."/>
            <person name="Thebeau J."/>
            <person name="Bezerra Da Silva M.C."/>
            <person name="Raza F."/>
            <person name="Biganski S."/>
            <person name="Jose M."/>
            <person name="Camilli M."/>
            <person name="Kozii I.V."/>
            <person name="Kozii R.V."/>
            <person name="Simko E."/>
            <person name="Wood S.C."/>
        </authorList>
    </citation>
    <scope>NUCLEOTIDE SEQUENCE</scope>
    <source>
        <strain evidence="1">PL001</strain>
    </source>
</reference>
<evidence type="ECO:0000313" key="2">
    <source>
        <dbReference type="Proteomes" id="UP001259239"/>
    </source>
</evidence>
<dbReference type="SUPFAM" id="SSF56672">
    <property type="entry name" value="DNA/RNA polymerases"/>
    <property type="match status" value="1"/>
</dbReference>